<organism evidence="12 13">
    <name type="scientific">Neisseria meningitidis serogroup A / serotype 4A (strain DSM 15465 / Z2491)</name>
    <dbReference type="NCBI Taxonomy" id="122587"/>
    <lineage>
        <taxon>Bacteria</taxon>
        <taxon>Pseudomonadati</taxon>
        <taxon>Pseudomonadota</taxon>
        <taxon>Betaproteobacteria</taxon>
        <taxon>Neisseriales</taxon>
        <taxon>Neisseriaceae</taxon>
        <taxon>Neisseria</taxon>
    </lineage>
</organism>
<comment type="catalytic activity">
    <reaction evidence="8 9">
        <text>a 6-O-methyl-2'-deoxyguanosine in DNA + L-cysteinyl-[protein] = S-methyl-L-cysteinyl-[protein] + a 2'-deoxyguanosine in DNA</text>
        <dbReference type="Rhea" id="RHEA:24000"/>
        <dbReference type="Rhea" id="RHEA-COMP:10131"/>
        <dbReference type="Rhea" id="RHEA-COMP:10132"/>
        <dbReference type="Rhea" id="RHEA-COMP:11367"/>
        <dbReference type="Rhea" id="RHEA-COMP:11368"/>
        <dbReference type="ChEBI" id="CHEBI:29950"/>
        <dbReference type="ChEBI" id="CHEBI:82612"/>
        <dbReference type="ChEBI" id="CHEBI:85445"/>
        <dbReference type="ChEBI" id="CHEBI:85448"/>
        <dbReference type="EC" id="2.1.1.63"/>
    </reaction>
</comment>
<feature type="active site" description="Nucleophile; methyl group acceptor" evidence="9">
    <location>
        <position position="253"/>
    </location>
</feature>
<keyword evidence="6 9" id="KW-0227">DNA damage</keyword>
<protein>
    <recommendedName>
        <fullName evidence="9">Methylated-DNA--protein-cysteine methyltransferase</fullName>
        <ecNumber evidence="9">2.1.1.63</ecNumber>
    </recommendedName>
    <alternativeName>
        <fullName evidence="9">6-O-methylguanine-DNA methyltransferase</fullName>
        <shortName evidence="9">MGMT</shortName>
    </alternativeName>
    <alternativeName>
        <fullName evidence="9">O-6-methylguanine-DNA-alkyltransferase</fullName>
    </alternativeName>
</protein>
<dbReference type="FunFam" id="1.10.10.10:FF:000214">
    <property type="entry name" value="Methylated-DNA--protein-cysteine methyltransferase"/>
    <property type="match status" value="1"/>
</dbReference>
<dbReference type="Pfam" id="PF02870">
    <property type="entry name" value="Methyltransf_1N"/>
    <property type="match status" value="1"/>
</dbReference>
<dbReference type="EnsemblBacteria" id="CAM08857">
    <property type="protein sequence ID" value="CAM08857"/>
    <property type="gene ID" value="NMA1728"/>
</dbReference>
<keyword evidence="4 9" id="KW-0489">Methyltransferase</keyword>
<dbReference type="InterPro" id="IPR014048">
    <property type="entry name" value="MethylDNA_cys_MeTrfase_DNA-bd"/>
</dbReference>
<evidence type="ECO:0000259" key="10">
    <source>
        <dbReference type="Pfam" id="PF01035"/>
    </source>
</evidence>
<evidence type="ECO:0000313" key="13">
    <source>
        <dbReference type="Proteomes" id="UP000000626"/>
    </source>
</evidence>
<dbReference type="KEGG" id="nma:NMA1728"/>
<evidence type="ECO:0000256" key="6">
    <source>
        <dbReference type="ARBA" id="ARBA00022763"/>
    </source>
</evidence>
<dbReference type="NCBIfam" id="TIGR00589">
    <property type="entry name" value="ogt"/>
    <property type="match status" value="1"/>
</dbReference>
<dbReference type="InterPro" id="IPR036388">
    <property type="entry name" value="WH-like_DNA-bd_sf"/>
</dbReference>
<evidence type="ECO:0000256" key="5">
    <source>
        <dbReference type="ARBA" id="ARBA00022679"/>
    </source>
</evidence>
<evidence type="ECO:0000256" key="3">
    <source>
        <dbReference type="ARBA" id="ARBA00022490"/>
    </source>
</evidence>
<evidence type="ECO:0000256" key="7">
    <source>
        <dbReference type="ARBA" id="ARBA00023204"/>
    </source>
</evidence>
<comment type="miscellaneous">
    <text evidence="9">This enzyme catalyzes only one turnover and therefore is not strictly catalytic. According to one definition, an enzyme is a biocatalyst that acts repeatedly and over many reaction cycles.</text>
</comment>
<comment type="subcellular location">
    <subcellularLocation>
        <location evidence="9">Cytoplasm</location>
    </subcellularLocation>
</comment>
<feature type="domain" description="Methylguanine DNA methyltransferase ribonuclease-like" evidence="11">
    <location>
        <begin position="120"/>
        <end position="197"/>
    </location>
</feature>
<sequence length="289" mass="32772">MPQPDPQGFRRSLFLHRRAGMAKIGDFAVKSMIEIRSKRMITLPSLNNLPSKWDEIRYWLETRVCECGVMSHPNLTECEAGQFDRDFWDNIGCAPEEYVRIRRAIRLLEARYPDSLNELVCAAIATPLGEMLAVFGNKGLCLLEFVGQKHLEQEIAAVQKALRGRFVFREDERTQLLRQELDLYFKGRLKTFATPLEQIGTEFQKQAWDALLAIPYGETRSYKEQAQRLGNPNAVRAVAAANGQNKVSILIPCHRVIGSDGKLTGYAGGLNRKQFLLALERGEVQTALF</sequence>
<proteinExistence type="inferred from homology"/>
<accession>A0A0U1RJK3</accession>
<dbReference type="SUPFAM" id="SSF53155">
    <property type="entry name" value="Methylated DNA-protein cysteine methyltransferase domain"/>
    <property type="match status" value="1"/>
</dbReference>
<dbReference type="GO" id="GO:0032259">
    <property type="term" value="P:methylation"/>
    <property type="evidence" value="ECO:0007669"/>
    <property type="project" value="UniProtKB-KW"/>
</dbReference>
<dbReference type="EC" id="2.1.1.63" evidence="9"/>
<dbReference type="PROSITE" id="PS00374">
    <property type="entry name" value="MGMT"/>
    <property type="match status" value="1"/>
</dbReference>
<dbReference type="GO" id="GO:0005737">
    <property type="term" value="C:cytoplasm"/>
    <property type="evidence" value="ECO:0007669"/>
    <property type="project" value="UniProtKB-SubCell"/>
</dbReference>
<dbReference type="PANTHER" id="PTHR10815">
    <property type="entry name" value="METHYLATED-DNA--PROTEIN-CYSTEINE METHYLTRANSFERASE"/>
    <property type="match status" value="1"/>
</dbReference>
<evidence type="ECO:0000313" key="12">
    <source>
        <dbReference type="EMBL" id="CAM08857.1"/>
    </source>
</evidence>
<evidence type="ECO:0000259" key="11">
    <source>
        <dbReference type="Pfam" id="PF02870"/>
    </source>
</evidence>
<gene>
    <name evidence="12" type="ordered locus">NMA1728</name>
</gene>
<dbReference type="InterPro" id="IPR001497">
    <property type="entry name" value="MethylDNA_cys_MeTrfase_AS"/>
</dbReference>
<keyword evidence="3 9" id="KW-0963">Cytoplasm</keyword>
<dbReference type="Proteomes" id="UP000000626">
    <property type="component" value="Chromosome"/>
</dbReference>
<keyword evidence="7 9" id="KW-0234">DNA repair</keyword>
<evidence type="ECO:0000256" key="2">
    <source>
        <dbReference type="ARBA" id="ARBA00008711"/>
    </source>
</evidence>
<evidence type="ECO:0000256" key="9">
    <source>
        <dbReference type="HAMAP-Rule" id="MF_00772"/>
    </source>
</evidence>
<dbReference type="InterPro" id="IPR008332">
    <property type="entry name" value="MethylG_MeTrfase_N"/>
</dbReference>
<dbReference type="PANTHER" id="PTHR10815:SF5">
    <property type="entry name" value="METHYLATED-DNA--PROTEIN-CYSTEINE METHYLTRANSFERASE"/>
    <property type="match status" value="1"/>
</dbReference>
<dbReference type="InterPro" id="IPR036217">
    <property type="entry name" value="MethylDNA_cys_MeTrfase_DNAb"/>
</dbReference>
<dbReference type="InterPro" id="IPR023546">
    <property type="entry name" value="MGMT"/>
</dbReference>
<dbReference type="AlphaFoldDB" id="A0A0U1RJK3"/>
<dbReference type="GO" id="GO:0006307">
    <property type="term" value="P:DNA alkylation repair"/>
    <property type="evidence" value="ECO:0007669"/>
    <property type="project" value="UniProtKB-UniRule"/>
</dbReference>
<dbReference type="Pfam" id="PF01035">
    <property type="entry name" value="DNA_binding_1"/>
    <property type="match status" value="1"/>
</dbReference>
<comment type="similarity">
    <text evidence="2 9">Belongs to the MGMT family.</text>
</comment>
<dbReference type="HAMAP" id="MF_00772">
    <property type="entry name" value="OGT"/>
    <property type="match status" value="1"/>
</dbReference>
<dbReference type="Gene3D" id="3.30.160.70">
    <property type="entry name" value="Methylated DNA-protein cysteine methyltransferase domain"/>
    <property type="match status" value="1"/>
</dbReference>
<comment type="catalytic activity">
    <reaction evidence="1 9">
        <text>a 4-O-methyl-thymidine in DNA + L-cysteinyl-[protein] = a thymidine in DNA + S-methyl-L-cysteinyl-[protein]</text>
        <dbReference type="Rhea" id="RHEA:53428"/>
        <dbReference type="Rhea" id="RHEA-COMP:10131"/>
        <dbReference type="Rhea" id="RHEA-COMP:10132"/>
        <dbReference type="Rhea" id="RHEA-COMP:13555"/>
        <dbReference type="Rhea" id="RHEA-COMP:13556"/>
        <dbReference type="ChEBI" id="CHEBI:29950"/>
        <dbReference type="ChEBI" id="CHEBI:82612"/>
        <dbReference type="ChEBI" id="CHEBI:137386"/>
        <dbReference type="ChEBI" id="CHEBI:137387"/>
        <dbReference type="EC" id="2.1.1.63"/>
    </reaction>
</comment>
<feature type="domain" description="Methylated-DNA-[protein]-cysteine S-methyltransferase DNA binding" evidence="10">
    <location>
        <begin position="202"/>
        <end position="281"/>
    </location>
</feature>
<name>A0A0U1RJK3_NEIMA</name>
<dbReference type="CDD" id="cd06445">
    <property type="entry name" value="ATase"/>
    <property type="match status" value="1"/>
</dbReference>
<keyword evidence="5 9" id="KW-0808">Transferase</keyword>
<dbReference type="InterPro" id="IPR036631">
    <property type="entry name" value="MGMT_N_sf"/>
</dbReference>
<dbReference type="HOGENOM" id="CLU_000445_52_1_4"/>
<evidence type="ECO:0000256" key="1">
    <source>
        <dbReference type="ARBA" id="ARBA00001286"/>
    </source>
</evidence>
<reference evidence="12 13" key="1">
    <citation type="journal article" date="2000" name="Nature">
        <title>Complete DNA sequence of a serogroup A strain of Neisseria meningitidis Z2491.</title>
        <authorList>
            <person name="Parkhill J."/>
            <person name="Achtman M."/>
            <person name="James K.D."/>
            <person name="Bentley S.D."/>
            <person name="Churcher C."/>
            <person name="Klee S.R."/>
            <person name="Morelli G."/>
            <person name="Basham D."/>
            <person name="Brown D."/>
            <person name="Chillingworth T."/>
            <person name="Davies R.M."/>
            <person name="Davis P."/>
            <person name="Devlin K."/>
            <person name="Feltwell T."/>
            <person name="Hamlin N."/>
            <person name="Holroyd S."/>
            <person name="Jagels K."/>
            <person name="Leather S."/>
            <person name="Moule S."/>
            <person name="Mungall K."/>
            <person name="Quail M.A."/>
            <person name="Rajandream M.A."/>
            <person name="Rutherford K.M."/>
            <person name="Simmonds M."/>
            <person name="Skelton J."/>
            <person name="Whitehead S."/>
            <person name="Spratt B.G."/>
            <person name="Barrell B.G."/>
        </authorList>
    </citation>
    <scope>NUCLEOTIDE SEQUENCE [LARGE SCALE GENOMIC DNA]</scope>
    <source>
        <strain evidence="13">DSM 15465 / Z2491</strain>
    </source>
</reference>
<dbReference type="Gene3D" id="1.10.10.10">
    <property type="entry name" value="Winged helix-like DNA-binding domain superfamily/Winged helix DNA-binding domain"/>
    <property type="match status" value="1"/>
</dbReference>
<evidence type="ECO:0000256" key="8">
    <source>
        <dbReference type="ARBA" id="ARBA00049348"/>
    </source>
</evidence>
<dbReference type="GO" id="GO:0003908">
    <property type="term" value="F:methylated-DNA-[protein]-cysteine S-methyltransferase activity"/>
    <property type="evidence" value="ECO:0007669"/>
    <property type="project" value="UniProtKB-UniRule"/>
</dbReference>
<evidence type="ECO:0000256" key="4">
    <source>
        <dbReference type="ARBA" id="ARBA00022603"/>
    </source>
</evidence>
<comment type="function">
    <text evidence="9">Involved in the cellular defense against the biological effects of O6-methylguanine (O6-MeG) and O4-methylthymine (O4-MeT) in DNA. Repairs the methylated nucleobase in DNA by stoichiometrically transferring the methyl group to a cysteine residue in the enzyme. This is a suicide reaction: the enzyme is irreversibly inactivated.</text>
</comment>
<dbReference type="SUPFAM" id="SSF46767">
    <property type="entry name" value="Methylated DNA-protein cysteine methyltransferase, C-terminal domain"/>
    <property type="match status" value="1"/>
</dbReference>
<dbReference type="EMBL" id="AL157959">
    <property type="protein sequence ID" value="CAM08857.1"/>
    <property type="molecule type" value="Genomic_DNA"/>
</dbReference>